<dbReference type="InterPro" id="IPR019734">
    <property type="entry name" value="TPR_rpt"/>
</dbReference>
<dbReference type="SMART" id="SM00028">
    <property type="entry name" value="TPR"/>
    <property type="match status" value="4"/>
</dbReference>
<dbReference type="Pfam" id="PF13432">
    <property type="entry name" value="TPR_16"/>
    <property type="match status" value="1"/>
</dbReference>
<accession>A0A953JDX4</accession>
<keyword evidence="2" id="KW-0732">Signal</keyword>
<dbReference type="PANTHER" id="PTHR12558:SF13">
    <property type="entry name" value="CELL DIVISION CYCLE PROTEIN 27 HOMOLOG"/>
    <property type="match status" value="1"/>
</dbReference>
<dbReference type="InterPro" id="IPR011990">
    <property type="entry name" value="TPR-like_helical_dom_sf"/>
</dbReference>
<dbReference type="Pfam" id="PF04575">
    <property type="entry name" value="SlipAM"/>
    <property type="match status" value="1"/>
</dbReference>
<dbReference type="EMBL" id="JAIOIV010000095">
    <property type="protein sequence ID" value="MBZ0156879.1"/>
    <property type="molecule type" value="Genomic_DNA"/>
</dbReference>
<organism evidence="4 5">
    <name type="scientific">Candidatus Nitrobium versatile</name>
    <dbReference type="NCBI Taxonomy" id="2884831"/>
    <lineage>
        <taxon>Bacteria</taxon>
        <taxon>Pseudomonadati</taxon>
        <taxon>Nitrospirota</taxon>
        <taxon>Nitrospiria</taxon>
        <taxon>Nitrospirales</taxon>
        <taxon>Nitrospiraceae</taxon>
        <taxon>Candidatus Nitrobium</taxon>
    </lineage>
</organism>
<feature type="repeat" description="TPR" evidence="1">
    <location>
        <begin position="158"/>
        <end position="191"/>
    </location>
</feature>
<reference evidence="4" key="1">
    <citation type="journal article" date="2021" name="bioRxiv">
        <title>Unraveling nitrogen, sulfur and carbon metabolic pathways and microbial community transcriptional responses to substrate deprivation and toxicity stresses in a bioreactor mimicking anoxic brackish coastal sediment conditions.</title>
        <authorList>
            <person name="Martins P.D."/>
            <person name="Echeveste M.J."/>
            <person name="Arshad A."/>
            <person name="Kurth J."/>
            <person name="Ouboter H."/>
            <person name="Jetten M.S.M."/>
            <person name="Welte C.U."/>
        </authorList>
    </citation>
    <scope>NUCLEOTIDE SEQUENCE</scope>
    <source>
        <strain evidence="4">MAG_39</strain>
    </source>
</reference>
<comment type="caution">
    <text evidence="4">The sequence shown here is derived from an EMBL/GenBank/DDBJ whole genome shotgun (WGS) entry which is preliminary data.</text>
</comment>
<keyword evidence="1" id="KW-0802">TPR repeat</keyword>
<feature type="repeat" description="TPR" evidence="1">
    <location>
        <begin position="123"/>
        <end position="156"/>
    </location>
</feature>
<sequence>MKKVGVLLLAFFLFGAPLRAADNFLGRGIEEFKAENYEEAVDYLKKAREQSPGSSIAAFYLGLVYKQMGQYRDAAKNFRDAVTLTPPTRDAYVELIEMLYNLDELKEAREWIARAESGKVKPAYVAFLKGLVLAKEGKGKDAVAAFGRAKELDPSIAQAADFQIAMTYTKERKLREARESLKKVLAVDPNSELAAFAREYENVLTKTLQAYRAWRFTVGTGYQYDTNVISKPATNIGIPAVDAATGEKDSSIFGSFRIDYIPLMSGPLSLNAQYAFYTNNYLHGPAYKNDTLVQSLSVTPGYIFSRGVVSLPIAYSHVWLNEREYMNTTLARPSLNLILLPGHIGQFSAGYGKREMMRPGDPDEDRDANIYSLSAGYFYPFAGGNGVFNLRYEYTKEDTQGRNWDNTGNRVSSSLLFPLAGKVSLILSGDVFLQRYKNVHTISGSGTPGFPASPAKRRDDIYSGSAGLSWELYKGMRLNPQYSHTRADSNFPIYDYRRDVYSLGVEYTF</sequence>
<protein>
    <submittedName>
        <fullName evidence="4">Tetratricopeptide repeat protein</fullName>
    </submittedName>
</protein>
<dbReference type="Proteomes" id="UP000705867">
    <property type="component" value="Unassembled WGS sequence"/>
</dbReference>
<dbReference type="AlphaFoldDB" id="A0A953JDX4"/>
<evidence type="ECO:0000256" key="1">
    <source>
        <dbReference type="PROSITE-ProRule" id="PRU00339"/>
    </source>
</evidence>
<reference evidence="4" key="2">
    <citation type="submission" date="2021-08" db="EMBL/GenBank/DDBJ databases">
        <authorList>
            <person name="Dalcin Martins P."/>
        </authorList>
    </citation>
    <scope>NUCLEOTIDE SEQUENCE</scope>
    <source>
        <strain evidence="4">MAG_39</strain>
    </source>
</reference>
<dbReference type="SUPFAM" id="SSF48452">
    <property type="entry name" value="TPR-like"/>
    <property type="match status" value="1"/>
</dbReference>
<dbReference type="PROSITE" id="PS50005">
    <property type="entry name" value="TPR"/>
    <property type="match status" value="4"/>
</dbReference>
<name>A0A953JDX4_9BACT</name>
<feature type="repeat" description="TPR" evidence="1">
    <location>
        <begin position="21"/>
        <end position="54"/>
    </location>
</feature>
<feature type="signal peptide" evidence="2">
    <location>
        <begin position="1"/>
        <end position="20"/>
    </location>
</feature>
<gene>
    <name evidence="4" type="ORF">K8I29_11815</name>
</gene>
<dbReference type="InterPro" id="IPR007655">
    <property type="entry name" value="Slam_C"/>
</dbReference>
<dbReference type="PANTHER" id="PTHR12558">
    <property type="entry name" value="CELL DIVISION CYCLE 16,23,27"/>
    <property type="match status" value="1"/>
</dbReference>
<evidence type="ECO:0000313" key="4">
    <source>
        <dbReference type="EMBL" id="MBZ0156879.1"/>
    </source>
</evidence>
<evidence type="ECO:0000259" key="3">
    <source>
        <dbReference type="Pfam" id="PF04575"/>
    </source>
</evidence>
<feature type="chain" id="PRO_5037353254" evidence="2">
    <location>
        <begin position="21"/>
        <end position="509"/>
    </location>
</feature>
<dbReference type="Pfam" id="PF13181">
    <property type="entry name" value="TPR_8"/>
    <property type="match status" value="1"/>
</dbReference>
<feature type="repeat" description="TPR" evidence="1">
    <location>
        <begin position="55"/>
        <end position="88"/>
    </location>
</feature>
<feature type="domain" description="Surface lipoprotein assembly modifier C-terminal" evidence="3">
    <location>
        <begin position="214"/>
        <end position="509"/>
    </location>
</feature>
<evidence type="ECO:0000256" key="2">
    <source>
        <dbReference type="SAM" id="SignalP"/>
    </source>
</evidence>
<dbReference type="PROSITE" id="PS50293">
    <property type="entry name" value="TPR_REGION"/>
    <property type="match status" value="1"/>
</dbReference>
<proteinExistence type="predicted"/>
<dbReference type="Gene3D" id="1.25.40.10">
    <property type="entry name" value="Tetratricopeptide repeat domain"/>
    <property type="match status" value="2"/>
</dbReference>
<evidence type="ECO:0000313" key="5">
    <source>
        <dbReference type="Proteomes" id="UP000705867"/>
    </source>
</evidence>
<dbReference type="SUPFAM" id="SSF56935">
    <property type="entry name" value="Porins"/>
    <property type="match status" value="1"/>
</dbReference>